<dbReference type="RefSeq" id="WP_311422543.1">
    <property type="nucleotide sequence ID" value="NZ_JAVREH010000007.1"/>
</dbReference>
<accession>A0ABU2J8R9</accession>
<feature type="compositionally biased region" description="Basic and acidic residues" evidence="1">
    <location>
        <begin position="182"/>
        <end position="197"/>
    </location>
</feature>
<dbReference type="EMBL" id="JAVREH010000007">
    <property type="protein sequence ID" value="MDT0261387.1"/>
    <property type="molecule type" value="Genomic_DNA"/>
</dbReference>
<feature type="transmembrane region" description="Helical" evidence="2">
    <location>
        <begin position="21"/>
        <end position="42"/>
    </location>
</feature>
<feature type="domain" description="TQO small subunit DoxD" evidence="3">
    <location>
        <begin position="26"/>
        <end position="174"/>
    </location>
</feature>
<dbReference type="PANTHER" id="PTHR39157:SF1">
    <property type="entry name" value="DOXX FAMILY PROTEIN"/>
    <property type="match status" value="1"/>
</dbReference>
<dbReference type="InterPro" id="IPR007301">
    <property type="entry name" value="DoxD"/>
</dbReference>
<evidence type="ECO:0000313" key="5">
    <source>
        <dbReference type="Proteomes" id="UP001183176"/>
    </source>
</evidence>
<feature type="transmembrane region" description="Helical" evidence="2">
    <location>
        <begin position="84"/>
        <end position="101"/>
    </location>
</feature>
<name>A0ABU2J8R9_9ACTN</name>
<feature type="transmembrane region" description="Helical" evidence="2">
    <location>
        <begin position="108"/>
        <end position="124"/>
    </location>
</feature>
<gene>
    <name evidence="4" type="ORF">RM423_08260</name>
</gene>
<keyword evidence="5" id="KW-1185">Reference proteome</keyword>
<evidence type="ECO:0000313" key="4">
    <source>
        <dbReference type="EMBL" id="MDT0261387.1"/>
    </source>
</evidence>
<dbReference type="Pfam" id="PF04173">
    <property type="entry name" value="DoxD"/>
    <property type="match status" value="1"/>
</dbReference>
<keyword evidence="2" id="KW-0812">Transmembrane</keyword>
<reference evidence="5" key="1">
    <citation type="submission" date="2023-07" db="EMBL/GenBank/DDBJ databases">
        <title>30 novel species of actinomycetes from the DSMZ collection.</title>
        <authorList>
            <person name="Nouioui I."/>
        </authorList>
    </citation>
    <scope>NUCLEOTIDE SEQUENCE [LARGE SCALE GENOMIC DNA]</scope>
    <source>
        <strain evidence="5">DSM 44399</strain>
    </source>
</reference>
<evidence type="ECO:0000259" key="3">
    <source>
        <dbReference type="Pfam" id="PF04173"/>
    </source>
</evidence>
<dbReference type="Proteomes" id="UP001183176">
    <property type="component" value="Unassembled WGS sequence"/>
</dbReference>
<organism evidence="4 5">
    <name type="scientific">Jatrophihabitans lederbergiae</name>
    <dbReference type="NCBI Taxonomy" id="3075547"/>
    <lineage>
        <taxon>Bacteria</taxon>
        <taxon>Bacillati</taxon>
        <taxon>Actinomycetota</taxon>
        <taxon>Actinomycetes</taxon>
        <taxon>Jatrophihabitantales</taxon>
        <taxon>Jatrophihabitantaceae</taxon>
        <taxon>Jatrophihabitans</taxon>
    </lineage>
</organism>
<evidence type="ECO:0000256" key="2">
    <source>
        <dbReference type="SAM" id="Phobius"/>
    </source>
</evidence>
<proteinExistence type="predicted"/>
<evidence type="ECO:0000256" key="1">
    <source>
        <dbReference type="SAM" id="MobiDB-lite"/>
    </source>
</evidence>
<keyword evidence="2" id="KW-0472">Membrane</keyword>
<feature type="compositionally biased region" description="Basic and acidic residues" evidence="1">
    <location>
        <begin position="217"/>
        <end position="231"/>
    </location>
</feature>
<feature type="region of interest" description="Disordered" evidence="1">
    <location>
        <begin position="177"/>
        <end position="257"/>
    </location>
</feature>
<comment type="caution">
    <text evidence="4">The sequence shown here is derived from an EMBL/GenBank/DDBJ whole genome shotgun (WGS) entry which is preliminary data.</text>
</comment>
<sequence>MSNIETVRGRRYESARPRRGNSWAVVPLRLFLTALFLFAGYAKLVYPGFFDPASPTGLKASVDAARNGTPIGAALGPLSDHPSLLGHVTAFAEIAIGLGLLVGLLTRIAALGGMVLAAMIVLSIDWGGVKQYTGSSGWFTSVDLAVAAGLSVFLLGGAGPLSLDWLISRARAKYNARDDDEPSFRDSELEDSRRRLQGEPPSAQWRDNRTEQLPVPRRPEQPVGERAERSGATRIEQPAPAPEGNSLWDEDRRDSDQ</sequence>
<feature type="transmembrane region" description="Helical" evidence="2">
    <location>
        <begin position="144"/>
        <end position="167"/>
    </location>
</feature>
<dbReference type="PANTHER" id="PTHR39157">
    <property type="entry name" value="INTEGRAL MEMBRANE PROTEIN-RELATED"/>
    <property type="match status" value="1"/>
</dbReference>
<keyword evidence="2" id="KW-1133">Transmembrane helix</keyword>
<protein>
    <submittedName>
        <fullName evidence="4">DoxX family protein</fullName>
    </submittedName>
</protein>